<organism evidence="2 3">
    <name type="scientific">Paraphoma chrysanthemicola</name>
    <dbReference type="NCBI Taxonomy" id="798071"/>
    <lineage>
        <taxon>Eukaryota</taxon>
        <taxon>Fungi</taxon>
        <taxon>Dikarya</taxon>
        <taxon>Ascomycota</taxon>
        <taxon>Pezizomycotina</taxon>
        <taxon>Dothideomycetes</taxon>
        <taxon>Pleosporomycetidae</taxon>
        <taxon>Pleosporales</taxon>
        <taxon>Pleosporineae</taxon>
        <taxon>Phaeosphaeriaceae</taxon>
        <taxon>Paraphoma</taxon>
    </lineage>
</organism>
<name>A0A8K0RFC2_9PLEO</name>
<feature type="region of interest" description="Disordered" evidence="1">
    <location>
        <begin position="676"/>
        <end position="723"/>
    </location>
</feature>
<feature type="compositionally biased region" description="Basic residues" evidence="1">
    <location>
        <begin position="710"/>
        <end position="723"/>
    </location>
</feature>
<keyword evidence="3" id="KW-1185">Reference proteome</keyword>
<sequence>MPVSEATKTYQYVMTADECQLFNLLRRLEDDAIDIFTIHNDPRLKQKLNLLINAEGRMIGSYEVDPAHIIQEFARVGIQCLPQLLVETPTMENSNWLMPTSPGNDVVDADKCEYRDDRDSISDTRAVTDEDSTQLNSHQHLTWEVVRNEVIPASVKEVCFLVDEKTLGSSLEQDLKDQFPGIKVSSSVHALNSPAKADLPTREHPRGVKTMTIEMDDVECTKDPDLEQRIREQYPWAAVTCGADTTISLEEVTQDDQQASCQVKNADPFEHLRDLAGYAIETPSTQELECYEPKILEGWSGLEPARKMDVAHARAIQAHYGEVVDGGGCGPCLERGYNCKAYGQVFRDLAVTQLGHACQNCRLRDVTCDLGPPTPRVTPPPTARHHTDLQVDTGIADPVLVTESMLTPSSIATNKPSVTSRTSTGDTESRVGSVMGVSRIEEDHGSKTESRSPSVMGSTMSAPSSAILSLAESIGLNLSPHFGKTICSMYAQLHRDREVRPYVARLYKLQDYYSNLITLYTLVYKQGEFDLAYIVLLRFQKTNYSKIGSLPVIELALNAFKHLPTDSPLCKWFTILYSFLWGTQADGHYQEFTQDHPDLDPLALAKLLYAVAYVRDPFIEGHDAAVLSRWCDVHDHEEGSEDHRFCESMQVGLKLSREEAVRKDEERLLAEAKERVVRYGSQRPDNRADSIRPSPSINGKRKAESSLARPTKKSKRGAHGVSR</sequence>
<proteinExistence type="predicted"/>
<accession>A0A8K0RFC2</accession>
<comment type="caution">
    <text evidence="2">The sequence shown here is derived from an EMBL/GenBank/DDBJ whole genome shotgun (WGS) entry which is preliminary data.</text>
</comment>
<evidence type="ECO:0000256" key="1">
    <source>
        <dbReference type="SAM" id="MobiDB-lite"/>
    </source>
</evidence>
<feature type="compositionally biased region" description="Polar residues" evidence="1">
    <location>
        <begin position="407"/>
        <end position="426"/>
    </location>
</feature>
<dbReference type="OrthoDB" id="3674086at2759"/>
<feature type="compositionally biased region" description="Basic and acidic residues" evidence="1">
    <location>
        <begin position="439"/>
        <end position="450"/>
    </location>
</feature>
<feature type="region of interest" description="Disordered" evidence="1">
    <location>
        <begin position="407"/>
        <end position="460"/>
    </location>
</feature>
<evidence type="ECO:0000313" key="2">
    <source>
        <dbReference type="EMBL" id="KAH7093567.1"/>
    </source>
</evidence>
<dbReference type="AlphaFoldDB" id="A0A8K0RFC2"/>
<reference evidence="2" key="1">
    <citation type="journal article" date="2021" name="Nat. Commun.">
        <title>Genetic determinants of endophytism in the Arabidopsis root mycobiome.</title>
        <authorList>
            <person name="Mesny F."/>
            <person name="Miyauchi S."/>
            <person name="Thiergart T."/>
            <person name="Pickel B."/>
            <person name="Atanasova L."/>
            <person name="Karlsson M."/>
            <person name="Huettel B."/>
            <person name="Barry K.W."/>
            <person name="Haridas S."/>
            <person name="Chen C."/>
            <person name="Bauer D."/>
            <person name="Andreopoulos W."/>
            <person name="Pangilinan J."/>
            <person name="LaButti K."/>
            <person name="Riley R."/>
            <person name="Lipzen A."/>
            <person name="Clum A."/>
            <person name="Drula E."/>
            <person name="Henrissat B."/>
            <person name="Kohler A."/>
            <person name="Grigoriev I.V."/>
            <person name="Martin F.M."/>
            <person name="Hacquard S."/>
        </authorList>
    </citation>
    <scope>NUCLEOTIDE SEQUENCE</scope>
    <source>
        <strain evidence="2">MPI-SDFR-AT-0120</strain>
    </source>
</reference>
<evidence type="ECO:0000313" key="3">
    <source>
        <dbReference type="Proteomes" id="UP000813461"/>
    </source>
</evidence>
<dbReference type="Proteomes" id="UP000813461">
    <property type="component" value="Unassembled WGS sequence"/>
</dbReference>
<dbReference type="EMBL" id="JAGMVJ010000002">
    <property type="protein sequence ID" value="KAH7093567.1"/>
    <property type="molecule type" value="Genomic_DNA"/>
</dbReference>
<feature type="compositionally biased region" description="Polar residues" evidence="1">
    <location>
        <begin position="451"/>
        <end position="460"/>
    </location>
</feature>
<gene>
    <name evidence="2" type="ORF">FB567DRAFT_176492</name>
</gene>
<protein>
    <submittedName>
        <fullName evidence="2">Uncharacterized protein</fullName>
    </submittedName>
</protein>